<dbReference type="InterPro" id="IPR014729">
    <property type="entry name" value="Rossmann-like_a/b/a_fold"/>
</dbReference>
<dbReference type="FunFam" id="3.40.50.620:FF:000013">
    <property type="entry name" value="Pantothenate synthetase"/>
    <property type="match status" value="1"/>
</dbReference>
<dbReference type="NCBIfam" id="TIGR00018">
    <property type="entry name" value="panC"/>
    <property type="match status" value="1"/>
</dbReference>
<sequence length="284" mass="31883">MTVVNEIARLREIVKTYKKEGKIIALVPTMGCLHNGHKSLMEKAHSVADVTIISIFVNPIQFCPGEDYDKYPRTLDADKEVAQSAGVDVIFAPSVNEMYPQLQKFSDLTMVVPPYELTDIMCGKSRVGHFDGVETVVTKLFNIVQPDYACFGMKDIQQLFLIKKMVKDLNFPIEIIPCPLVREDSGLALSSRNKYLSDEQKSAALTISKSLFAIEQMYKAGVKDTKKLFDTGLTNLDKNVELEYLEFVDEDSFKQTDIVQKNTICSIAAKVGQVRLIDNIILEV</sequence>
<comment type="function">
    <text evidence="8">Catalyzes the condensation of pantoate with beta-alanine in an ATP-dependent reaction via a pantoyl-adenylate intermediate.</text>
</comment>
<evidence type="ECO:0000256" key="6">
    <source>
        <dbReference type="ARBA" id="ARBA00022840"/>
    </source>
</evidence>
<dbReference type="InterPro" id="IPR004821">
    <property type="entry name" value="Cyt_trans-like"/>
</dbReference>
<dbReference type="Proteomes" id="UP000886748">
    <property type="component" value="Unassembled WGS sequence"/>
</dbReference>
<comment type="subcellular location">
    <subcellularLocation>
        <location evidence="8">Cytoplasm</location>
    </subcellularLocation>
</comment>
<dbReference type="CDD" id="cd00560">
    <property type="entry name" value="PanC"/>
    <property type="match status" value="1"/>
</dbReference>
<evidence type="ECO:0000256" key="4">
    <source>
        <dbReference type="ARBA" id="ARBA00022655"/>
    </source>
</evidence>
<dbReference type="HAMAP" id="MF_00158">
    <property type="entry name" value="PanC"/>
    <property type="match status" value="1"/>
</dbReference>
<evidence type="ECO:0000256" key="5">
    <source>
        <dbReference type="ARBA" id="ARBA00022741"/>
    </source>
</evidence>
<feature type="binding site" evidence="8">
    <location>
        <begin position="189"/>
        <end position="192"/>
    </location>
    <ligand>
        <name>ATP</name>
        <dbReference type="ChEBI" id="CHEBI:30616"/>
    </ligand>
</feature>
<evidence type="ECO:0000256" key="3">
    <source>
        <dbReference type="ARBA" id="ARBA00022598"/>
    </source>
</evidence>
<proteinExistence type="inferred from homology"/>
<evidence type="ECO:0000256" key="2">
    <source>
        <dbReference type="ARBA" id="ARBA00009256"/>
    </source>
</evidence>
<dbReference type="NCBIfam" id="TIGR00125">
    <property type="entry name" value="cyt_tran_rel"/>
    <property type="match status" value="1"/>
</dbReference>
<dbReference type="GO" id="GO:0015940">
    <property type="term" value="P:pantothenate biosynthetic process"/>
    <property type="evidence" value="ECO:0007669"/>
    <property type="project" value="UniProtKB-UniRule"/>
</dbReference>
<feature type="binding site" evidence="8">
    <location>
        <position position="61"/>
    </location>
    <ligand>
        <name>beta-alanine</name>
        <dbReference type="ChEBI" id="CHEBI:57966"/>
    </ligand>
</feature>
<reference evidence="9" key="2">
    <citation type="journal article" date="2021" name="PeerJ">
        <title>Extensive microbial diversity within the chicken gut microbiome revealed by metagenomics and culture.</title>
        <authorList>
            <person name="Gilroy R."/>
            <person name="Ravi A."/>
            <person name="Getino M."/>
            <person name="Pursley I."/>
            <person name="Horton D.L."/>
            <person name="Alikhan N.F."/>
            <person name="Baker D."/>
            <person name="Gharbi K."/>
            <person name="Hall N."/>
            <person name="Watson M."/>
            <person name="Adriaenssens E.M."/>
            <person name="Foster-Nyarko E."/>
            <person name="Jarju S."/>
            <person name="Secka A."/>
            <person name="Antonio M."/>
            <person name="Oren A."/>
            <person name="Chaudhuri R.R."/>
            <person name="La Ragione R."/>
            <person name="Hildebrand F."/>
            <person name="Pallen M.J."/>
        </authorList>
    </citation>
    <scope>NUCLEOTIDE SEQUENCE</scope>
    <source>
        <strain evidence="9">CHK154-7741</strain>
    </source>
</reference>
<dbReference type="InterPro" id="IPR042176">
    <property type="entry name" value="Pantoate_ligase_C"/>
</dbReference>
<keyword evidence="8" id="KW-0963">Cytoplasm</keyword>
<reference evidence="9" key="1">
    <citation type="submission" date="2020-10" db="EMBL/GenBank/DDBJ databases">
        <authorList>
            <person name="Gilroy R."/>
        </authorList>
    </citation>
    <scope>NUCLEOTIDE SEQUENCE</scope>
    <source>
        <strain evidence="9">CHK154-7741</strain>
    </source>
</reference>
<feature type="binding site" evidence="8">
    <location>
        <begin position="152"/>
        <end position="155"/>
    </location>
    <ligand>
        <name>ATP</name>
        <dbReference type="ChEBI" id="CHEBI:30616"/>
    </ligand>
</feature>
<dbReference type="PANTHER" id="PTHR21299:SF1">
    <property type="entry name" value="PANTOATE--BETA-ALANINE LIGASE"/>
    <property type="match status" value="1"/>
</dbReference>
<comment type="similarity">
    <text evidence="2 8">Belongs to the pantothenate synthetase family.</text>
</comment>
<feature type="binding site" evidence="8">
    <location>
        <begin position="30"/>
        <end position="37"/>
    </location>
    <ligand>
        <name>ATP</name>
        <dbReference type="ChEBI" id="CHEBI:30616"/>
    </ligand>
</feature>
<evidence type="ECO:0000313" key="10">
    <source>
        <dbReference type="Proteomes" id="UP000886748"/>
    </source>
</evidence>
<dbReference type="SUPFAM" id="SSF52374">
    <property type="entry name" value="Nucleotidylyl transferase"/>
    <property type="match status" value="1"/>
</dbReference>
<dbReference type="GO" id="GO:0005524">
    <property type="term" value="F:ATP binding"/>
    <property type="evidence" value="ECO:0007669"/>
    <property type="project" value="UniProtKB-KW"/>
</dbReference>
<keyword evidence="6 8" id="KW-0067">ATP-binding</keyword>
<dbReference type="InterPro" id="IPR003721">
    <property type="entry name" value="Pantoate_ligase"/>
</dbReference>
<comment type="caution">
    <text evidence="9">The sequence shown here is derived from an EMBL/GenBank/DDBJ whole genome shotgun (WGS) entry which is preliminary data.</text>
</comment>
<comment type="subunit">
    <text evidence="8">Homodimer.</text>
</comment>
<keyword evidence="3 8" id="KW-0436">Ligase</keyword>
<evidence type="ECO:0000256" key="7">
    <source>
        <dbReference type="ARBA" id="ARBA00048258"/>
    </source>
</evidence>
<name>A0A9D1SRI9_9CLOT</name>
<accession>A0A9D1SRI9</accession>
<protein>
    <recommendedName>
        <fullName evidence="8">Pantothenate synthetase</fullName>
        <shortName evidence="8">PS</shortName>
        <ecNumber evidence="8">6.3.2.1</ecNumber>
    </recommendedName>
    <alternativeName>
        <fullName evidence="8">Pantoate--beta-alanine ligase</fullName>
    </alternativeName>
    <alternativeName>
        <fullName evidence="8">Pantoate-activating enzyme</fullName>
    </alternativeName>
</protein>
<dbReference type="EMBL" id="DVOD01000037">
    <property type="protein sequence ID" value="HIU92529.1"/>
    <property type="molecule type" value="Genomic_DNA"/>
</dbReference>
<feature type="active site" description="Proton donor" evidence="8">
    <location>
        <position position="37"/>
    </location>
</feature>
<dbReference type="Gene3D" id="3.40.50.620">
    <property type="entry name" value="HUPs"/>
    <property type="match status" value="1"/>
</dbReference>
<organism evidence="9 10">
    <name type="scientific">Candidatus Limenecus avicola</name>
    <dbReference type="NCBI Taxonomy" id="2840847"/>
    <lineage>
        <taxon>Bacteria</taxon>
        <taxon>Bacillati</taxon>
        <taxon>Bacillota</taxon>
        <taxon>Clostridia</taxon>
        <taxon>Eubacteriales</taxon>
        <taxon>Clostridiaceae</taxon>
        <taxon>Clostridiaceae incertae sedis</taxon>
        <taxon>Candidatus Limenecus</taxon>
    </lineage>
</organism>
<evidence type="ECO:0000256" key="1">
    <source>
        <dbReference type="ARBA" id="ARBA00004990"/>
    </source>
</evidence>
<dbReference type="Pfam" id="PF02569">
    <property type="entry name" value="Pantoate_ligase"/>
    <property type="match status" value="1"/>
</dbReference>
<feature type="binding site" evidence="8">
    <location>
        <position position="61"/>
    </location>
    <ligand>
        <name>(R)-pantoate</name>
        <dbReference type="ChEBI" id="CHEBI:15980"/>
    </ligand>
</feature>
<gene>
    <name evidence="8 9" type="primary">panC</name>
    <name evidence="9" type="ORF">IAD26_05280</name>
</gene>
<keyword evidence="4 8" id="KW-0566">Pantothenate biosynthesis</keyword>
<evidence type="ECO:0000313" key="9">
    <source>
        <dbReference type="EMBL" id="HIU92529.1"/>
    </source>
</evidence>
<evidence type="ECO:0000256" key="8">
    <source>
        <dbReference type="HAMAP-Rule" id="MF_00158"/>
    </source>
</evidence>
<dbReference type="EC" id="6.3.2.1" evidence="8"/>
<feature type="binding site" evidence="8">
    <location>
        <position position="181"/>
    </location>
    <ligand>
        <name>ATP</name>
        <dbReference type="ChEBI" id="CHEBI:30616"/>
    </ligand>
</feature>
<dbReference type="Gene3D" id="3.30.1300.10">
    <property type="entry name" value="Pantoate-beta-alanine ligase, C-terminal domain"/>
    <property type="match status" value="1"/>
</dbReference>
<feature type="binding site" evidence="8">
    <location>
        <position position="158"/>
    </location>
    <ligand>
        <name>(R)-pantoate</name>
        <dbReference type="ChEBI" id="CHEBI:15980"/>
    </ligand>
</feature>
<dbReference type="PANTHER" id="PTHR21299">
    <property type="entry name" value="CYTIDYLATE KINASE/PANTOATE-BETA-ALANINE LIGASE"/>
    <property type="match status" value="1"/>
</dbReference>
<keyword evidence="5 8" id="KW-0547">Nucleotide-binding</keyword>
<dbReference type="GO" id="GO:0004592">
    <property type="term" value="F:pantoate-beta-alanine ligase activity"/>
    <property type="evidence" value="ECO:0007669"/>
    <property type="project" value="UniProtKB-UniRule"/>
</dbReference>
<comment type="miscellaneous">
    <text evidence="8">The reaction proceeds by a bi uni uni bi ping pong mechanism.</text>
</comment>
<comment type="catalytic activity">
    <reaction evidence="7 8">
        <text>(R)-pantoate + beta-alanine + ATP = (R)-pantothenate + AMP + diphosphate + H(+)</text>
        <dbReference type="Rhea" id="RHEA:10912"/>
        <dbReference type="ChEBI" id="CHEBI:15378"/>
        <dbReference type="ChEBI" id="CHEBI:15980"/>
        <dbReference type="ChEBI" id="CHEBI:29032"/>
        <dbReference type="ChEBI" id="CHEBI:30616"/>
        <dbReference type="ChEBI" id="CHEBI:33019"/>
        <dbReference type="ChEBI" id="CHEBI:57966"/>
        <dbReference type="ChEBI" id="CHEBI:456215"/>
        <dbReference type="EC" id="6.3.2.1"/>
    </reaction>
</comment>
<comment type="pathway">
    <text evidence="1 8">Cofactor biosynthesis; (R)-pantothenate biosynthesis; (R)-pantothenate from (R)-pantoate and beta-alanine: step 1/1.</text>
</comment>
<dbReference type="GO" id="GO:0005829">
    <property type="term" value="C:cytosol"/>
    <property type="evidence" value="ECO:0007669"/>
    <property type="project" value="TreeGrafter"/>
</dbReference>
<dbReference type="AlphaFoldDB" id="A0A9D1SRI9"/>